<feature type="compositionally biased region" description="Low complexity" evidence="2">
    <location>
        <begin position="262"/>
        <end position="272"/>
    </location>
</feature>
<feature type="compositionally biased region" description="Acidic residues" evidence="2">
    <location>
        <begin position="309"/>
        <end position="318"/>
    </location>
</feature>
<evidence type="ECO:0008006" key="5">
    <source>
        <dbReference type="Google" id="ProtNLM"/>
    </source>
</evidence>
<reference evidence="3 4" key="1">
    <citation type="submission" date="2024-10" db="EMBL/GenBank/DDBJ databases">
        <authorList>
            <person name="Topkara A.R."/>
            <person name="Saygin H."/>
        </authorList>
    </citation>
    <scope>NUCLEOTIDE SEQUENCE [LARGE SCALE GENOMIC DNA]</scope>
    <source>
        <strain evidence="3 4">M3C6</strain>
    </source>
</reference>
<gene>
    <name evidence="3" type="ORF">ACFLIM_09545</name>
</gene>
<protein>
    <recommendedName>
        <fullName evidence="5">EF-hand domain-containing protein</fullName>
    </recommendedName>
</protein>
<feature type="compositionally biased region" description="Polar residues" evidence="2">
    <location>
        <begin position="188"/>
        <end position="199"/>
    </location>
</feature>
<dbReference type="RefSeq" id="WP_393164095.1">
    <property type="nucleotide sequence ID" value="NZ_JBICRM010000005.1"/>
</dbReference>
<feature type="compositionally biased region" description="Low complexity" evidence="2">
    <location>
        <begin position="280"/>
        <end position="289"/>
    </location>
</feature>
<dbReference type="EMBL" id="JBICRM010000005">
    <property type="protein sequence ID" value="MFG1703427.1"/>
    <property type="molecule type" value="Genomic_DNA"/>
</dbReference>
<feature type="region of interest" description="Disordered" evidence="2">
    <location>
        <begin position="107"/>
        <end position="326"/>
    </location>
</feature>
<evidence type="ECO:0000256" key="2">
    <source>
        <dbReference type="SAM" id="MobiDB-lite"/>
    </source>
</evidence>
<comment type="caution">
    <text evidence="3">The sequence shown here is derived from an EMBL/GenBank/DDBJ whole genome shotgun (WGS) entry which is preliminary data.</text>
</comment>
<feature type="coiled-coil region" evidence="1">
    <location>
        <begin position="79"/>
        <end position="106"/>
    </location>
</feature>
<evidence type="ECO:0000256" key="1">
    <source>
        <dbReference type="SAM" id="Coils"/>
    </source>
</evidence>
<feature type="compositionally biased region" description="Gly residues" evidence="2">
    <location>
        <begin position="116"/>
        <end position="126"/>
    </location>
</feature>
<feature type="compositionally biased region" description="Gly residues" evidence="2">
    <location>
        <begin position="251"/>
        <end position="261"/>
    </location>
</feature>
<proteinExistence type="predicted"/>
<keyword evidence="1" id="KW-0175">Coiled coil</keyword>
<feature type="compositionally biased region" description="Polar residues" evidence="2">
    <location>
        <begin position="164"/>
        <end position="176"/>
    </location>
</feature>
<name>A0ABW7A7V2_9ACTN</name>
<feature type="compositionally biased region" description="Basic and acidic residues" evidence="2">
    <location>
        <begin position="295"/>
        <end position="308"/>
    </location>
</feature>
<organism evidence="3 4">
    <name type="scientific">Nonomuraea marmarensis</name>
    <dbReference type="NCBI Taxonomy" id="3351344"/>
    <lineage>
        <taxon>Bacteria</taxon>
        <taxon>Bacillati</taxon>
        <taxon>Actinomycetota</taxon>
        <taxon>Actinomycetes</taxon>
        <taxon>Streptosporangiales</taxon>
        <taxon>Streptosporangiaceae</taxon>
        <taxon>Nonomuraea</taxon>
    </lineage>
</organism>
<keyword evidence="4" id="KW-1185">Reference proteome</keyword>
<dbReference type="Proteomes" id="UP001603978">
    <property type="component" value="Unassembled WGS sequence"/>
</dbReference>
<accession>A0ABW7A7V2</accession>
<evidence type="ECO:0000313" key="4">
    <source>
        <dbReference type="Proteomes" id="UP001603978"/>
    </source>
</evidence>
<sequence>MGAGDDYLAGLQSGAGVTIHFKEGKIEDLGEDLGEQAPGVQTMARNTGGIRVEPPAFGVVGIGLNYAHDRTKDGAAGALDMARTALEDYRTALAKLDKNYQKADKDNDGIIKVDSGGDGGDIGAGSGFDPSAYKMPKTPMPDAGGLGKTDVPTMPTAELPRTDLPSSDVPNTDPPTSNVPPPNIADPSVQNPDISQPNVPSIEDQLNHNVPALDPNSLPADPGKTDLASFDPSALGTPATPNATTSVGPGMSTGGPSGGAAGAAPAAASAAGPRGGMNGMNGMPFMPMMGGTGGEQDRERDKPEYVRGDEDDWLDDIDIAPPVIGE</sequence>
<evidence type="ECO:0000313" key="3">
    <source>
        <dbReference type="EMBL" id="MFG1703427.1"/>
    </source>
</evidence>